<gene>
    <name evidence="1" type="ORF">NCTC12957_00839</name>
</gene>
<sequence>MQEKPFHRKENESMPITKFIESYCSNEIVEDVKRLMAEEMDLFSSSLFEGGVLKELMFQKADLISIHPKLKRVNLILLHISLTVSANCLLEYAGNKVWKEATYDLTLDYYLRGPLKTS</sequence>
<evidence type="ECO:0000313" key="2">
    <source>
        <dbReference type="Proteomes" id="UP000255213"/>
    </source>
</evidence>
<organism evidence="1 2">
    <name type="scientific">Streptococcus acidominimus</name>
    <dbReference type="NCBI Taxonomy" id="1326"/>
    <lineage>
        <taxon>Bacteria</taxon>
        <taxon>Bacillati</taxon>
        <taxon>Bacillota</taxon>
        <taxon>Bacilli</taxon>
        <taxon>Lactobacillales</taxon>
        <taxon>Streptococcaceae</taxon>
        <taxon>Streptococcus</taxon>
    </lineage>
</organism>
<proteinExistence type="predicted"/>
<protein>
    <submittedName>
        <fullName evidence="1">Uncharacterized protein</fullName>
    </submittedName>
</protein>
<dbReference type="EMBL" id="UHEN01000001">
    <property type="protein sequence ID" value="SUN06830.1"/>
    <property type="molecule type" value="Genomic_DNA"/>
</dbReference>
<name>A0A380IFE4_STRAI</name>
<dbReference type="AlphaFoldDB" id="A0A380IFE4"/>
<accession>A0A380IFE4</accession>
<reference evidence="1 2" key="1">
    <citation type="submission" date="2018-06" db="EMBL/GenBank/DDBJ databases">
        <authorList>
            <consortium name="Pathogen Informatics"/>
            <person name="Doyle S."/>
        </authorList>
    </citation>
    <scope>NUCLEOTIDE SEQUENCE [LARGE SCALE GENOMIC DNA]</scope>
    <source>
        <strain evidence="1 2">NCTC12957</strain>
    </source>
</reference>
<dbReference type="Proteomes" id="UP000255213">
    <property type="component" value="Unassembled WGS sequence"/>
</dbReference>
<evidence type="ECO:0000313" key="1">
    <source>
        <dbReference type="EMBL" id="SUN06830.1"/>
    </source>
</evidence>